<sequence length="324" mass="36746">MNNGVVGYYKEYLFENAITWTTDGANAGTVSYREGKFFSTNVNGVLISHKGLGNLAIALALNKVSYKHVSTAGIPKLMNNVMAEIDFNYPPELAEQQKISNFFKDVDNKITSLQNALSKTKELKRSLVYKLLVVKNGIQPELRFPEFISPWIESKTEDIFDSFKRGVIDTIDDLSKEPTDDLKYPVYSAQVANNGICGYTNTYTHEDCITWVTVGQKSGLVFFREGKFNANDLCGIVTSHRGCSNRAMAEILNRVAYRYKNSSDIPQVNMATFKQIIIKHPEDVLEQEKLSNVFKDVDNLIFAYERVLEQQKTLKQAILQRMFI</sequence>
<dbReference type="Gene3D" id="3.90.220.20">
    <property type="entry name" value="DNA methylase specificity domains"/>
    <property type="match status" value="2"/>
</dbReference>
<dbReference type="InterPro" id="IPR044946">
    <property type="entry name" value="Restrct_endonuc_typeI_TRD_sf"/>
</dbReference>
<evidence type="ECO:0000259" key="4">
    <source>
        <dbReference type="Pfam" id="PF01420"/>
    </source>
</evidence>
<evidence type="ECO:0000256" key="2">
    <source>
        <dbReference type="ARBA" id="ARBA00022747"/>
    </source>
</evidence>
<dbReference type="CDD" id="cd17255">
    <property type="entry name" value="RMtype1_S_Fco49512ORF2615P-TRD2-CR2_like"/>
    <property type="match status" value="1"/>
</dbReference>
<feature type="domain" description="Type I restriction modification DNA specificity" evidence="4">
    <location>
        <begin position="150"/>
        <end position="303"/>
    </location>
</feature>
<dbReference type="Proteomes" id="UP000266258">
    <property type="component" value="Unassembled WGS sequence"/>
</dbReference>
<gene>
    <name evidence="5" type="ORF">CJP74_07550</name>
</gene>
<evidence type="ECO:0000313" key="6">
    <source>
        <dbReference type="Proteomes" id="UP000266258"/>
    </source>
</evidence>
<accession>A0A3A1Y240</accession>
<keyword evidence="6" id="KW-1185">Reference proteome</keyword>
<dbReference type="SUPFAM" id="SSF116734">
    <property type="entry name" value="DNA methylase specificity domain"/>
    <property type="match status" value="2"/>
</dbReference>
<name>A0A3A1Y240_9GAMM</name>
<keyword evidence="3" id="KW-0238">DNA-binding</keyword>
<evidence type="ECO:0000256" key="3">
    <source>
        <dbReference type="ARBA" id="ARBA00023125"/>
    </source>
</evidence>
<dbReference type="PANTHER" id="PTHR30408">
    <property type="entry name" value="TYPE-1 RESTRICTION ENZYME ECOKI SPECIFICITY PROTEIN"/>
    <property type="match status" value="1"/>
</dbReference>
<dbReference type="InterPro" id="IPR052021">
    <property type="entry name" value="Type-I_RS_S_subunit"/>
</dbReference>
<dbReference type="AlphaFoldDB" id="A0A3A1Y240"/>
<comment type="similarity">
    <text evidence="1">Belongs to the type-I restriction system S methylase family.</text>
</comment>
<evidence type="ECO:0000256" key="1">
    <source>
        <dbReference type="ARBA" id="ARBA00010923"/>
    </source>
</evidence>
<dbReference type="InterPro" id="IPR000055">
    <property type="entry name" value="Restrct_endonuc_typeI_TRD"/>
</dbReference>
<dbReference type="Gene3D" id="1.10.287.1120">
    <property type="entry name" value="Bipartite methylase S protein"/>
    <property type="match status" value="1"/>
</dbReference>
<organism evidence="5 6">
    <name type="scientific">Psittacicella melopsittaci</name>
    <dbReference type="NCBI Taxonomy" id="2028576"/>
    <lineage>
        <taxon>Bacteria</taxon>
        <taxon>Pseudomonadati</taxon>
        <taxon>Pseudomonadota</taxon>
        <taxon>Gammaproteobacteria</taxon>
        <taxon>Pasteurellales</taxon>
        <taxon>Psittacicellaceae</taxon>
        <taxon>Psittacicella</taxon>
    </lineage>
</organism>
<feature type="domain" description="Type I restriction modification DNA specificity" evidence="4">
    <location>
        <begin position="2"/>
        <end position="114"/>
    </location>
</feature>
<comment type="caution">
    <text evidence="5">The sequence shown here is derived from an EMBL/GenBank/DDBJ whole genome shotgun (WGS) entry which is preliminary data.</text>
</comment>
<dbReference type="Pfam" id="PF01420">
    <property type="entry name" value="Methylase_S"/>
    <property type="match status" value="2"/>
</dbReference>
<dbReference type="GO" id="GO:0009307">
    <property type="term" value="P:DNA restriction-modification system"/>
    <property type="evidence" value="ECO:0007669"/>
    <property type="project" value="UniProtKB-KW"/>
</dbReference>
<protein>
    <recommendedName>
        <fullName evidence="4">Type I restriction modification DNA specificity domain-containing protein</fullName>
    </recommendedName>
</protein>
<dbReference type="OrthoDB" id="9798929at2"/>
<proteinExistence type="inferred from homology"/>
<evidence type="ECO:0000313" key="5">
    <source>
        <dbReference type="EMBL" id="RIY31356.1"/>
    </source>
</evidence>
<reference evidence="5 6" key="1">
    <citation type="submission" date="2017-08" db="EMBL/GenBank/DDBJ databases">
        <title>Reclassification of Bisgaard taxon 37 and 44.</title>
        <authorList>
            <person name="Christensen H."/>
        </authorList>
    </citation>
    <scope>NUCLEOTIDE SEQUENCE [LARGE SCALE GENOMIC DNA]</scope>
    <source>
        <strain evidence="5 6">B96_4</strain>
    </source>
</reference>
<dbReference type="EMBL" id="NRJH01000072">
    <property type="protein sequence ID" value="RIY31356.1"/>
    <property type="molecule type" value="Genomic_DNA"/>
</dbReference>
<keyword evidence="2" id="KW-0680">Restriction system</keyword>
<dbReference type="GO" id="GO:0003677">
    <property type="term" value="F:DNA binding"/>
    <property type="evidence" value="ECO:0007669"/>
    <property type="project" value="UniProtKB-KW"/>
</dbReference>
<dbReference type="PANTHER" id="PTHR30408:SF12">
    <property type="entry name" value="TYPE I RESTRICTION ENZYME MJAVIII SPECIFICITY SUBUNIT"/>
    <property type="match status" value="1"/>
</dbReference>